<evidence type="ECO:0000313" key="2">
    <source>
        <dbReference type="EMBL" id="WEK53635.1"/>
    </source>
</evidence>
<proteinExistence type="predicted"/>
<dbReference type="AlphaFoldDB" id="A0AA95JFD7"/>
<sequence>MNIIVTGAGGFIGQALLEEFARDSQIWAIGRQASPQSLRVNERWNVTDLSDDAQLPIPDPLIAWEVLIHAAGTAHIPITQETEAMFWQGNVQATVNAVKLAQQAGVKHFILISSIAAATEEDGDLYARTKRMAEKYTLEECARSGIKCTVLRPVMVYGEYDVKGNMMKLIHQLHRRFVPLPDRGRTIKPMIYIRNFTWIVRQVIEEAEQDSTIRAVRDVESWSTYTLCRIVTTLMERRCLIIPLPKWSDRLLLIALRTAKTLHLFNSVNENSYRKLSNSLDVAMEPWLLALKSHFPYTGTEGLRKTVNGFLESKR</sequence>
<dbReference type="InterPro" id="IPR001509">
    <property type="entry name" value="Epimerase_deHydtase"/>
</dbReference>
<evidence type="ECO:0000259" key="1">
    <source>
        <dbReference type="Pfam" id="PF01370"/>
    </source>
</evidence>
<protein>
    <submittedName>
        <fullName evidence="2">NAD-dependent epimerase/dehydratase family protein</fullName>
    </submittedName>
</protein>
<dbReference type="InterPro" id="IPR036291">
    <property type="entry name" value="NAD(P)-bd_dom_sf"/>
</dbReference>
<dbReference type="Proteomes" id="UP001178662">
    <property type="component" value="Chromosome"/>
</dbReference>
<organism evidence="2 3">
    <name type="scientific">Candidatus Cohnella colombiensis</name>
    <dbReference type="NCBI Taxonomy" id="3121368"/>
    <lineage>
        <taxon>Bacteria</taxon>
        <taxon>Bacillati</taxon>
        <taxon>Bacillota</taxon>
        <taxon>Bacilli</taxon>
        <taxon>Bacillales</taxon>
        <taxon>Paenibacillaceae</taxon>
        <taxon>Cohnella</taxon>
    </lineage>
</organism>
<keyword evidence="3" id="KW-1185">Reference proteome</keyword>
<dbReference type="SUPFAM" id="SSF51735">
    <property type="entry name" value="NAD(P)-binding Rossmann-fold domains"/>
    <property type="match status" value="1"/>
</dbReference>
<evidence type="ECO:0000313" key="3">
    <source>
        <dbReference type="Proteomes" id="UP001178662"/>
    </source>
</evidence>
<dbReference type="Gene3D" id="3.40.50.720">
    <property type="entry name" value="NAD(P)-binding Rossmann-like Domain"/>
    <property type="match status" value="1"/>
</dbReference>
<dbReference type="EMBL" id="CP119317">
    <property type="protein sequence ID" value="WEK53635.1"/>
    <property type="molecule type" value="Genomic_DNA"/>
</dbReference>
<reference evidence="2" key="1">
    <citation type="submission" date="2023-03" db="EMBL/GenBank/DDBJ databases">
        <title>Andean soil-derived lignocellulolytic bacterial consortium as a source of novel taxa and putative plastic-active enzymes.</title>
        <authorList>
            <person name="Diaz-Garcia L."/>
            <person name="Chuvochina M."/>
            <person name="Feuerriegel G."/>
            <person name="Bunk B."/>
            <person name="Sproer C."/>
            <person name="Streit W.R."/>
            <person name="Rodriguez L.M."/>
            <person name="Overmann J."/>
            <person name="Jimenez D.J."/>
        </authorList>
    </citation>
    <scope>NUCLEOTIDE SEQUENCE</scope>
    <source>
        <strain evidence="2">MAG 2441</strain>
    </source>
</reference>
<feature type="domain" description="NAD-dependent epimerase/dehydratase" evidence="1">
    <location>
        <begin position="3"/>
        <end position="207"/>
    </location>
</feature>
<gene>
    <name evidence="2" type="ORF">P0Y55_13760</name>
</gene>
<name>A0AA95JFD7_9BACL</name>
<dbReference type="InterPro" id="IPR050177">
    <property type="entry name" value="Lipid_A_modif_metabolic_enz"/>
</dbReference>
<dbReference type="PANTHER" id="PTHR43245:SF58">
    <property type="entry name" value="BLL5923 PROTEIN"/>
    <property type="match status" value="1"/>
</dbReference>
<accession>A0AA95JFD7</accession>
<dbReference type="PANTHER" id="PTHR43245">
    <property type="entry name" value="BIFUNCTIONAL POLYMYXIN RESISTANCE PROTEIN ARNA"/>
    <property type="match status" value="1"/>
</dbReference>
<dbReference type="Pfam" id="PF01370">
    <property type="entry name" value="Epimerase"/>
    <property type="match status" value="1"/>
</dbReference>